<dbReference type="PATRIC" id="fig|1165867.3.peg.2418"/>
<dbReference type="RefSeq" id="WP_007297382.1">
    <property type="nucleotide sequence ID" value="NZ_AJJH01000057.1"/>
</dbReference>
<dbReference type="Proteomes" id="UP000006447">
    <property type="component" value="Unassembled WGS sequence"/>
</dbReference>
<sequence length="179" mass="20117">MALPAGDIADLIDRLKSHFVLSVVGLPVLVHDRREEFLQMAGVDMSDPVSLNSGEGNERYILPIKESLDAVQTDRTMQMNLVRSWAELSVLKVGQEMKNAKYFNDHRPIFEYLRHVRNAVAHGNAFHFQGSNPVKHPASFRSHHIDTRMEGTICVSGELKVGEVFLLLDDIASDLRTLP</sequence>
<proteinExistence type="predicted"/>
<accession>I0WTP4</accession>
<evidence type="ECO:0000313" key="1">
    <source>
        <dbReference type="EMBL" id="EID79760.1"/>
    </source>
</evidence>
<reference evidence="1 2" key="1">
    <citation type="journal article" date="2012" name="J. Bacteriol.">
        <title>Draft genome sequence of the nitrophenol-degrading actinomycete Rhodococcus imtechensis RKJ300.</title>
        <authorList>
            <person name="Vikram S."/>
            <person name="Kumar S."/>
            <person name="Subramanian S."/>
            <person name="Raghava G.P."/>
        </authorList>
    </citation>
    <scope>NUCLEOTIDE SEQUENCE [LARGE SCALE GENOMIC DNA]</scope>
    <source>
        <strain evidence="1 2">RKJ300</strain>
    </source>
</reference>
<evidence type="ECO:0000313" key="2">
    <source>
        <dbReference type="Proteomes" id="UP000006447"/>
    </source>
</evidence>
<dbReference type="AlphaFoldDB" id="I0WTP4"/>
<comment type="caution">
    <text evidence="1">The sequence shown here is derived from an EMBL/GenBank/DDBJ whole genome shotgun (WGS) entry which is preliminary data.</text>
</comment>
<gene>
    <name evidence="1" type="ORF">W59_11901</name>
</gene>
<name>I0WTP4_RHOOP</name>
<dbReference type="EMBL" id="AJJH01000057">
    <property type="protein sequence ID" value="EID79760.1"/>
    <property type="molecule type" value="Genomic_DNA"/>
</dbReference>
<protein>
    <submittedName>
        <fullName evidence="1">Uncharacterized protein</fullName>
    </submittedName>
</protein>
<organism evidence="1 2">
    <name type="scientific">Rhodococcus opacus RKJ300 = JCM 13270</name>
    <dbReference type="NCBI Taxonomy" id="1165867"/>
    <lineage>
        <taxon>Bacteria</taxon>
        <taxon>Bacillati</taxon>
        <taxon>Actinomycetota</taxon>
        <taxon>Actinomycetes</taxon>
        <taxon>Mycobacteriales</taxon>
        <taxon>Nocardiaceae</taxon>
        <taxon>Rhodococcus</taxon>
    </lineage>
</organism>